<dbReference type="PANTHER" id="PTHR46221:SF2">
    <property type="entry name" value="FERM AND PDZ DOMAIN-CONTAINING PROTEIN 1"/>
    <property type="match status" value="1"/>
</dbReference>
<dbReference type="SUPFAM" id="SSF47031">
    <property type="entry name" value="Second domain of FERM"/>
    <property type="match status" value="1"/>
</dbReference>
<gene>
    <name evidence="5" type="primary">Frmpd1</name>
    <name evidence="5" type="ORF">GTO96_0020307</name>
</gene>
<dbReference type="Gene3D" id="2.30.42.10">
    <property type="match status" value="1"/>
</dbReference>
<dbReference type="Pfam" id="PF00595">
    <property type="entry name" value="PDZ"/>
    <property type="match status" value="1"/>
</dbReference>
<evidence type="ECO:0000259" key="4">
    <source>
        <dbReference type="PROSITE" id="PS50200"/>
    </source>
</evidence>
<dbReference type="GO" id="GO:0007165">
    <property type="term" value="P:signal transduction"/>
    <property type="evidence" value="ECO:0007669"/>
    <property type="project" value="InterPro"/>
</dbReference>
<feature type="non-terminal residue" evidence="5">
    <location>
        <position position="1635"/>
    </location>
</feature>
<evidence type="ECO:0000259" key="2">
    <source>
        <dbReference type="PROSITE" id="PS50057"/>
    </source>
</evidence>
<organism evidence="5 6">
    <name type="scientific">Polypterus senegalus</name>
    <name type="common">Senegal bichir</name>
    <dbReference type="NCBI Taxonomy" id="55291"/>
    <lineage>
        <taxon>Eukaryota</taxon>
        <taxon>Metazoa</taxon>
        <taxon>Chordata</taxon>
        <taxon>Craniata</taxon>
        <taxon>Vertebrata</taxon>
        <taxon>Euteleostomi</taxon>
        <taxon>Actinopterygii</taxon>
        <taxon>Polypteriformes</taxon>
        <taxon>Polypteridae</taxon>
        <taxon>Polypterus</taxon>
    </lineage>
</organism>
<dbReference type="PROSITE" id="PS50106">
    <property type="entry name" value="PDZ"/>
    <property type="match status" value="1"/>
</dbReference>
<dbReference type="InterPro" id="IPR019749">
    <property type="entry name" value="Band_41_domain"/>
</dbReference>
<feature type="non-terminal residue" evidence="5">
    <location>
        <position position="1"/>
    </location>
</feature>
<dbReference type="Pfam" id="PF00373">
    <property type="entry name" value="FERM_M"/>
    <property type="match status" value="1"/>
</dbReference>
<feature type="compositionally biased region" description="Basic and acidic residues" evidence="1">
    <location>
        <begin position="718"/>
        <end position="731"/>
    </location>
</feature>
<proteinExistence type="predicted"/>
<dbReference type="SUPFAM" id="SSF50729">
    <property type="entry name" value="PH domain-like"/>
    <property type="match status" value="1"/>
</dbReference>
<feature type="region of interest" description="Disordered" evidence="1">
    <location>
        <begin position="1089"/>
        <end position="1110"/>
    </location>
</feature>
<dbReference type="PANTHER" id="PTHR46221">
    <property type="entry name" value="FERM AND PDZ DOMAIN-CONTAINING PROTEIN FAMILY MEMBER"/>
    <property type="match status" value="1"/>
</dbReference>
<protein>
    <submittedName>
        <fullName evidence="5">FRPD1 protein</fullName>
    </submittedName>
</protein>
<feature type="domain" description="PDZ" evidence="3">
    <location>
        <begin position="241"/>
        <end position="296"/>
    </location>
</feature>
<feature type="region of interest" description="Disordered" evidence="1">
    <location>
        <begin position="164"/>
        <end position="208"/>
    </location>
</feature>
<feature type="compositionally biased region" description="Basic and acidic residues" evidence="1">
    <location>
        <begin position="193"/>
        <end position="205"/>
    </location>
</feature>
<keyword evidence="6" id="KW-1185">Reference proteome</keyword>
<feature type="region of interest" description="Disordered" evidence="1">
    <location>
        <begin position="670"/>
        <end position="756"/>
    </location>
</feature>
<feature type="compositionally biased region" description="Basic and acidic residues" evidence="1">
    <location>
        <begin position="1089"/>
        <end position="1098"/>
    </location>
</feature>
<dbReference type="Gene3D" id="1.20.80.10">
    <property type="match status" value="1"/>
</dbReference>
<comment type="caution">
    <text evidence="5">The sequence shown here is derived from an EMBL/GenBank/DDBJ whole genome shotgun (WGS) entry which is preliminary data.</text>
</comment>
<evidence type="ECO:0000256" key="1">
    <source>
        <dbReference type="SAM" id="MobiDB-lite"/>
    </source>
</evidence>
<evidence type="ECO:0000313" key="5">
    <source>
        <dbReference type="EMBL" id="KAG2466761.1"/>
    </source>
</evidence>
<dbReference type="Gene3D" id="3.10.20.90">
    <property type="entry name" value="Phosphatidylinositol 3-kinase Catalytic Subunit, Chain A, domain 1"/>
    <property type="match status" value="1"/>
</dbReference>
<dbReference type="EMBL" id="JAATIS010001241">
    <property type="protein sequence ID" value="KAG2466761.1"/>
    <property type="molecule type" value="Genomic_DNA"/>
</dbReference>
<dbReference type="SUPFAM" id="SSF50156">
    <property type="entry name" value="PDZ domain-like"/>
    <property type="match status" value="1"/>
</dbReference>
<evidence type="ECO:0000313" key="6">
    <source>
        <dbReference type="Proteomes" id="UP000886611"/>
    </source>
</evidence>
<dbReference type="InterPro" id="IPR035963">
    <property type="entry name" value="FERM_2"/>
</dbReference>
<dbReference type="PROSITE" id="PS50200">
    <property type="entry name" value="RA"/>
    <property type="match status" value="1"/>
</dbReference>
<dbReference type="FunFam" id="3.10.20.90:FF:000203">
    <property type="entry name" value="FERM and PDZ domain containing 1"/>
    <property type="match status" value="1"/>
</dbReference>
<feature type="compositionally biased region" description="Low complexity" evidence="1">
    <location>
        <begin position="683"/>
        <end position="694"/>
    </location>
</feature>
<dbReference type="SUPFAM" id="SSF54236">
    <property type="entry name" value="Ubiquitin-like"/>
    <property type="match status" value="1"/>
</dbReference>
<dbReference type="Gene3D" id="2.30.29.30">
    <property type="entry name" value="Pleckstrin-homology domain (PH domain)/Phosphotyrosine-binding domain (PTB)"/>
    <property type="match status" value="1"/>
</dbReference>
<dbReference type="SMART" id="SM00228">
    <property type="entry name" value="PDZ"/>
    <property type="match status" value="1"/>
</dbReference>
<dbReference type="InterPro" id="IPR011993">
    <property type="entry name" value="PH-like_dom_sf"/>
</dbReference>
<sequence>MGASTGGSSPAHHTVTSTTVCCLQRPDTDERCGQRRIVNRHNSIGSHLMHTIMLPPCRPVHPQWPPISQNRVTAYSITSRPLRANGAAMCSGRAVKPLAAGSRLRDTTLRKQQNRPPPASVQPPLAALPAAHRERIGQPCVWWVAIETARGTLHCMGSKIAPLQPSSSHRLQHPQAEDDGAAVTEAHASQMRPRSEKLPGDDPADKSNQQVNIPLKITLHIHKDVLLGLFRFQMLTVPPFIVKGVPAGGPTEERLLPGDEIVKINEAFVDAVSVEEAVDIIRESKDLVAVTVLRHTSGPKSSFITEEKRARLKSNPVKVRFAEEVKVNGHSQGSSFLFLPNVLKIYLENGQTKAFRFESSTTVKDIILTLQEKLSIRCIEHFALALEEQYNIAKLHLLHEDERIQQVVRRKESHNYRCLFRVCFIPKDPFDLFQEDPVAFEYLYLQSCSDVLHERFAVEMKCNVALRLAALQIQERIHACGQPQKFSLKYIEKDWGIENFISPTLLRNMREKDLKKAITYHIKMSQSFPEPGQKQLISAAQARLNYLKILGELKTYGGKIFNATMMLQDRESSITLLVGAKYGISQIINNKLSIMTTLTEFLNISRVELIPESSKVSSVKIYLQDIKRCDSSSPLKDILSHFELLKFDFELLKPAAHFLGLCRLQPEGYESRGCSDSEESSEVDSSQDLLSDVDNMQTKGGPGAISKEKGSDNLPLCDRLDAKDSSQHDSEDSVVDNSISEASDSGRAESREDSRLKLSFSSDSMDALEEDDLVACSSSSTEFYQIPHPYSESTTHPEKAELNESVTQGTRSCDHDSAVSLHKHILKGEVLMDDMRLPSEHLTPSENTSNSLTSDCVFTFSENTMQYYNLCANVTPDSATDKHFFGRAGRNTISETAPPTKCRESTLGILENNVILDPPPGFGDSSSDEEFFDAPERLTPMATWPGHVVFQNLSGKENVSSTIHLSDIGIEVSELDKGEEMENEANVEPHTLLDDADYTSWGSVSESRSHLNNCAKETPTISSVSNLENEPTLLENKSITHLACPRTSTNKTFSSSLMEMEPDTMETKLVTETLNRISPVKAIRCRSNPEKTEGRTLDSDVSQNSKKEVCHDANHEAREISEEQSHYKMVTLQMEEVQSSHLSVPGLDSKHAEDHLPQLPAETGTHLNCYINPSSDGFEETASDSATRHLQSTSIENISINSTKRGISVSQECLLLLGLGGLVPRRSPTFSSHKDLSLNFTGLSGVVSHLSTSTLRTKIQSLPLYLSQSHDSIKCHLPETQLVANEQEFGTFRSSYTFSFTNNTSHPLAATGSTPCLSTFQPFYKKADPCLSSLVQVEHESSPLVELLSKSKAFNDDNGLEYVSKPGQSEALQYSLNAETTVIRPKGLSGTCGCETIYTQCFTGSKNVFMEEKSHLEYSSKNFTPLTIPPLRRSHLNGELIPLFSQVDQQDQQSSSSFHSSQVNHILKPLMDKVYSNPEGFSLLHGDISKLLSVLDQNSESRSQHRKEACRLLFSRNKQLLMDESRKLMSSCQKVIRADQSEEEMLQSLSESFHLLVRLMSVCLWLTDCAQCRRIHCEVLGSVRNVVVTYKEFVQSAEKACGRNCQDFAIKLLARQCTTLTAGLFCLTQLLRPLP</sequence>
<dbReference type="CDD" id="cd14473">
    <property type="entry name" value="FERM_B-lobe"/>
    <property type="match status" value="1"/>
</dbReference>
<dbReference type="PROSITE" id="PS50057">
    <property type="entry name" value="FERM_3"/>
    <property type="match status" value="1"/>
</dbReference>
<dbReference type="InterPro" id="IPR000159">
    <property type="entry name" value="RA_dom"/>
</dbReference>
<dbReference type="InterPro" id="IPR029071">
    <property type="entry name" value="Ubiquitin-like_domsf"/>
</dbReference>
<evidence type="ECO:0000259" key="3">
    <source>
        <dbReference type="PROSITE" id="PS50106"/>
    </source>
</evidence>
<dbReference type="InterPro" id="IPR001478">
    <property type="entry name" value="PDZ"/>
</dbReference>
<reference evidence="5 6" key="1">
    <citation type="journal article" date="2021" name="Cell">
        <title>Tracing the genetic footprints of vertebrate landing in non-teleost ray-finned fishes.</title>
        <authorList>
            <person name="Bi X."/>
            <person name="Wang K."/>
            <person name="Yang L."/>
            <person name="Pan H."/>
            <person name="Jiang H."/>
            <person name="Wei Q."/>
            <person name="Fang M."/>
            <person name="Yu H."/>
            <person name="Zhu C."/>
            <person name="Cai Y."/>
            <person name="He Y."/>
            <person name="Gan X."/>
            <person name="Zeng H."/>
            <person name="Yu D."/>
            <person name="Zhu Y."/>
            <person name="Jiang H."/>
            <person name="Qiu Q."/>
            <person name="Yang H."/>
            <person name="Zhang Y.E."/>
            <person name="Wang W."/>
            <person name="Zhu M."/>
            <person name="He S."/>
            <person name="Zhang G."/>
        </authorList>
    </citation>
    <scope>NUCLEOTIDE SEQUENCE [LARGE SCALE GENOMIC DNA]</scope>
    <source>
        <strain evidence="5">Bchr_013</strain>
    </source>
</reference>
<dbReference type="InterPro" id="IPR014352">
    <property type="entry name" value="FERM/acyl-CoA-bd_prot_sf"/>
</dbReference>
<name>A0A8X7XEM1_POLSE</name>
<dbReference type="Proteomes" id="UP000886611">
    <property type="component" value="Unassembled WGS sequence"/>
</dbReference>
<feature type="domain" description="Ras-associating" evidence="4">
    <location>
        <begin position="342"/>
        <end position="438"/>
    </location>
</feature>
<dbReference type="SMART" id="SM00295">
    <property type="entry name" value="B41"/>
    <property type="match status" value="1"/>
</dbReference>
<dbReference type="CDD" id="cd21942">
    <property type="entry name" value="LGNbd_FRMPD1"/>
    <property type="match status" value="1"/>
</dbReference>
<dbReference type="InterPro" id="IPR000299">
    <property type="entry name" value="FERM_domain"/>
</dbReference>
<feature type="domain" description="FERM" evidence="2">
    <location>
        <begin position="341"/>
        <end position="673"/>
    </location>
</feature>
<feature type="compositionally biased region" description="Basic and acidic residues" evidence="1">
    <location>
        <begin position="744"/>
        <end position="756"/>
    </location>
</feature>
<dbReference type="InterPro" id="IPR019748">
    <property type="entry name" value="FERM_central"/>
</dbReference>
<accession>A0A8X7XEM1</accession>
<dbReference type="InterPro" id="IPR036034">
    <property type="entry name" value="PDZ_sf"/>
</dbReference>